<dbReference type="AlphaFoldDB" id="A0AAD1Y2X2"/>
<gene>
    <name evidence="2" type="ORF">ECRASSUSDP1_LOCUS25173</name>
</gene>
<evidence type="ECO:0000313" key="2">
    <source>
        <dbReference type="EMBL" id="CAI2383664.1"/>
    </source>
</evidence>
<name>A0AAD1Y2X2_EUPCR</name>
<protein>
    <submittedName>
        <fullName evidence="2">Uncharacterized protein</fullName>
    </submittedName>
</protein>
<feature type="compositionally biased region" description="Basic residues" evidence="1">
    <location>
        <begin position="221"/>
        <end position="234"/>
    </location>
</feature>
<proteinExistence type="predicted"/>
<keyword evidence="3" id="KW-1185">Reference proteome</keyword>
<dbReference type="EMBL" id="CAMPGE010025965">
    <property type="protein sequence ID" value="CAI2383664.1"/>
    <property type="molecule type" value="Genomic_DNA"/>
</dbReference>
<feature type="region of interest" description="Disordered" evidence="1">
    <location>
        <begin position="168"/>
        <end position="234"/>
    </location>
</feature>
<feature type="compositionally biased region" description="Polar residues" evidence="1">
    <location>
        <begin position="189"/>
        <end position="205"/>
    </location>
</feature>
<accession>A0AAD1Y2X2</accession>
<comment type="caution">
    <text evidence="2">The sequence shown here is derived from an EMBL/GenBank/DDBJ whole genome shotgun (WGS) entry which is preliminary data.</text>
</comment>
<organism evidence="2 3">
    <name type="scientific">Euplotes crassus</name>
    <dbReference type="NCBI Taxonomy" id="5936"/>
    <lineage>
        <taxon>Eukaryota</taxon>
        <taxon>Sar</taxon>
        <taxon>Alveolata</taxon>
        <taxon>Ciliophora</taxon>
        <taxon>Intramacronucleata</taxon>
        <taxon>Spirotrichea</taxon>
        <taxon>Hypotrichia</taxon>
        <taxon>Euplotida</taxon>
        <taxon>Euplotidae</taxon>
        <taxon>Moneuplotes</taxon>
    </lineage>
</organism>
<dbReference type="Proteomes" id="UP001295684">
    <property type="component" value="Unassembled WGS sequence"/>
</dbReference>
<evidence type="ECO:0000313" key="3">
    <source>
        <dbReference type="Proteomes" id="UP001295684"/>
    </source>
</evidence>
<evidence type="ECO:0000256" key="1">
    <source>
        <dbReference type="SAM" id="MobiDB-lite"/>
    </source>
</evidence>
<reference evidence="2" key="1">
    <citation type="submission" date="2023-07" db="EMBL/GenBank/DDBJ databases">
        <authorList>
            <consortium name="AG Swart"/>
            <person name="Singh M."/>
            <person name="Singh A."/>
            <person name="Seah K."/>
            <person name="Emmerich C."/>
        </authorList>
    </citation>
    <scope>NUCLEOTIDE SEQUENCE</scope>
    <source>
        <strain evidence="2">DP1</strain>
    </source>
</reference>
<sequence>MENNLKTISTKKLFNEELKKFHHPKYNKDSSTISLRHKISSTSRFDDCLCNIDSDSDPLPAPQKVPLFQYKFNFTERKGKRRQSNPQSHISEENYLQPPMFLSDSNYARPRIKSACRDLKWIPPRKFGDKILSSNLKEESKRIPIDKSYLYYDEDSLIQNSNSKPIESIISSKHSKSESTPGFGKPDNNMPTHLSKMGQSKQSGFFPQRYVKSPSSLAVPRPRRRKRSKNWANS</sequence>